<dbReference type="RefSeq" id="XP_016636364.1">
    <property type="nucleotide sequence ID" value="XM_016772894.1"/>
</dbReference>
<organism evidence="2 3">
    <name type="scientific">Fonsecaea multimorphosa CBS 102226</name>
    <dbReference type="NCBI Taxonomy" id="1442371"/>
    <lineage>
        <taxon>Eukaryota</taxon>
        <taxon>Fungi</taxon>
        <taxon>Dikarya</taxon>
        <taxon>Ascomycota</taxon>
        <taxon>Pezizomycotina</taxon>
        <taxon>Eurotiomycetes</taxon>
        <taxon>Chaetothyriomycetidae</taxon>
        <taxon>Chaetothyriales</taxon>
        <taxon>Herpotrichiellaceae</taxon>
        <taxon>Fonsecaea</taxon>
    </lineage>
</organism>
<proteinExistence type="predicted"/>
<dbReference type="VEuPathDB" id="FungiDB:Z520_02380"/>
<dbReference type="GeneID" id="27708126"/>
<feature type="compositionally biased region" description="Polar residues" evidence="1">
    <location>
        <begin position="63"/>
        <end position="72"/>
    </location>
</feature>
<protein>
    <submittedName>
        <fullName evidence="2">Uncharacterized protein</fullName>
    </submittedName>
</protein>
<dbReference type="OrthoDB" id="4147840at2759"/>
<feature type="compositionally biased region" description="Basic residues" evidence="1">
    <location>
        <begin position="225"/>
        <end position="241"/>
    </location>
</feature>
<feature type="compositionally biased region" description="Polar residues" evidence="1">
    <location>
        <begin position="252"/>
        <end position="267"/>
    </location>
</feature>
<gene>
    <name evidence="2" type="ORF">Z520_02380</name>
</gene>
<sequence length="304" mass="32369">MADHATNDKAEPAQAAAGGIKQNEASTESAKLQTGGATHQFATPKEDEGSSNKRAGSAKKQNRTPATFSVATEDSVREMMNNARRVLQENGNSAQSGDDLKDMALLATNLVQLMNASFIATDTIVRAIAYMRGDSQLTARSAISQARRDRRAQKNAEQPLEDVKNSPLSTAAPGGEKAGNKSAASNVNTTFDITKVSANVAPKQENTALVNGDQQQKAHSLQPKANKKKSRRNWRDRRSMRKQKDGVDPEVQANQANVTNSEVNGVSESKESVDKKATAGEHKPETSGEETAAEGEGAVVAVKA</sequence>
<feature type="compositionally biased region" description="Basic and acidic residues" evidence="1">
    <location>
        <begin position="268"/>
        <end position="286"/>
    </location>
</feature>
<evidence type="ECO:0000313" key="2">
    <source>
        <dbReference type="EMBL" id="KIY02242.1"/>
    </source>
</evidence>
<feature type="region of interest" description="Disordered" evidence="1">
    <location>
        <begin position="206"/>
        <end position="304"/>
    </location>
</feature>
<feature type="compositionally biased region" description="Polar residues" evidence="1">
    <location>
        <begin position="23"/>
        <end position="41"/>
    </location>
</feature>
<keyword evidence="3" id="KW-1185">Reference proteome</keyword>
<feature type="compositionally biased region" description="Low complexity" evidence="1">
    <location>
        <begin position="294"/>
        <end position="304"/>
    </location>
</feature>
<reference evidence="2 3" key="1">
    <citation type="submission" date="2015-01" db="EMBL/GenBank/DDBJ databases">
        <title>The Genome Sequence of Fonsecaea multimorphosa CBS 102226.</title>
        <authorList>
            <consortium name="The Broad Institute Genomics Platform"/>
            <person name="Cuomo C."/>
            <person name="de Hoog S."/>
            <person name="Gorbushina A."/>
            <person name="Stielow B."/>
            <person name="Teixiera M."/>
            <person name="Abouelleil A."/>
            <person name="Chapman S.B."/>
            <person name="Priest M."/>
            <person name="Young S.K."/>
            <person name="Wortman J."/>
            <person name="Nusbaum C."/>
            <person name="Birren B."/>
        </authorList>
    </citation>
    <scope>NUCLEOTIDE SEQUENCE [LARGE SCALE GENOMIC DNA]</scope>
    <source>
        <strain evidence="2 3">CBS 102226</strain>
    </source>
</reference>
<dbReference type="AlphaFoldDB" id="A0A0D2IYX0"/>
<feature type="region of interest" description="Disordered" evidence="1">
    <location>
        <begin position="1"/>
        <end position="74"/>
    </location>
</feature>
<dbReference type="Proteomes" id="UP000053411">
    <property type="component" value="Unassembled WGS sequence"/>
</dbReference>
<accession>A0A0D2IYX0</accession>
<evidence type="ECO:0000313" key="3">
    <source>
        <dbReference type="Proteomes" id="UP000053411"/>
    </source>
</evidence>
<dbReference type="EMBL" id="KN848064">
    <property type="protein sequence ID" value="KIY02242.1"/>
    <property type="molecule type" value="Genomic_DNA"/>
</dbReference>
<name>A0A0D2IYX0_9EURO</name>
<feature type="compositionally biased region" description="Polar residues" evidence="1">
    <location>
        <begin position="206"/>
        <end position="219"/>
    </location>
</feature>
<feature type="compositionally biased region" description="Basic and acidic residues" evidence="1">
    <location>
        <begin position="1"/>
        <end position="11"/>
    </location>
</feature>
<feature type="region of interest" description="Disordered" evidence="1">
    <location>
        <begin position="141"/>
        <end position="183"/>
    </location>
</feature>
<evidence type="ECO:0000256" key="1">
    <source>
        <dbReference type="SAM" id="MobiDB-lite"/>
    </source>
</evidence>